<dbReference type="InterPro" id="IPR003829">
    <property type="entry name" value="Pirin_N_dom"/>
</dbReference>
<evidence type="ECO:0000313" key="6">
    <source>
        <dbReference type="Proteomes" id="UP001308005"/>
    </source>
</evidence>
<dbReference type="Gene3D" id="2.60.120.10">
    <property type="entry name" value="Jelly Rolls"/>
    <property type="match status" value="2"/>
</dbReference>
<comment type="similarity">
    <text evidence="1 2">Belongs to the pirin family.</text>
</comment>
<evidence type="ECO:0000256" key="2">
    <source>
        <dbReference type="RuleBase" id="RU003457"/>
    </source>
</evidence>
<dbReference type="RefSeq" id="WP_324696329.1">
    <property type="nucleotide sequence ID" value="NZ_JAYMYJ010000124.1"/>
</dbReference>
<dbReference type="PIRSF" id="PIRSF006232">
    <property type="entry name" value="Pirin"/>
    <property type="match status" value="1"/>
</dbReference>
<organism evidence="5 6">
    <name type="scientific">Candidatus Thiothrix phosphatis</name>
    <dbReference type="NCBI Taxonomy" id="3112415"/>
    <lineage>
        <taxon>Bacteria</taxon>
        <taxon>Pseudomonadati</taxon>
        <taxon>Pseudomonadota</taxon>
        <taxon>Gammaproteobacteria</taxon>
        <taxon>Thiotrichales</taxon>
        <taxon>Thiotrichaceae</taxon>
        <taxon>Thiothrix</taxon>
    </lineage>
</organism>
<reference evidence="6" key="1">
    <citation type="submission" date="2023-07" db="EMBL/GenBank/DDBJ databases">
        <title>The carbon used by Thiothrix.</title>
        <authorList>
            <person name="Chen L."/>
        </authorList>
    </citation>
    <scope>NUCLEOTIDE SEQUENCE [LARGE SCALE GENOMIC DNA]</scope>
</reference>
<dbReference type="CDD" id="cd02910">
    <property type="entry name" value="cupin_Yhhw_N"/>
    <property type="match status" value="1"/>
</dbReference>
<comment type="caution">
    <text evidence="5">The sequence shown here is derived from an EMBL/GenBank/DDBJ whole genome shotgun (WGS) entry which is preliminary data.</text>
</comment>
<evidence type="ECO:0000313" key="5">
    <source>
        <dbReference type="EMBL" id="MEB4592181.1"/>
    </source>
</evidence>
<dbReference type="Proteomes" id="UP001308005">
    <property type="component" value="Unassembled WGS sequence"/>
</dbReference>
<evidence type="ECO:0000256" key="1">
    <source>
        <dbReference type="ARBA" id="ARBA00008416"/>
    </source>
</evidence>
<dbReference type="SUPFAM" id="SSF51182">
    <property type="entry name" value="RmlC-like cupins"/>
    <property type="match status" value="1"/>
</dbReference>
<proteinExistence type="inferred from homology"/>
<gene>
    <name evidence="5" type="ORF">VSS37_14410</name>
</gene>
<dbReference type="Pfam" id="PF02678">
    <property type="entry name" value="Pirin"/>
    <property type="match status" value="1"/>
</dbReference>
<dbReference type="CDD" id="cd20311">
    <property type="entry name" value="cupin_Yhhw_C"/>
    <property type="match status" value="1"/>
</dbReference>
<evidence type="ECO:0000259" key="4">
    <source>
        <dbReference type="Pfam" id="PF17954"/>
    </source>
</evidence>
<protein>
    <submittedName>
        <fullName evidence="5">Pirin family protein</fullName>
    </submittedName>
</protein>
<keyword evidence="6" id="KW-1185">Reference proteome</keyword>
<evidence type="ECO:0000259" key="3">
    <source>
        <dbReference type="Pfam" id="PF02678"/>
    </source>
</evidence>
<dbReference type="InterPro" id="IPR012093">
    <property type="entry name" value="Pirin"/>
</dbReference>
<feature type="domain" description="Quercetin 2,3-dioxygenase C-terminal cupin" evidence="4">
    <location>
        <begin position="145"/>
        <end position="230"/>
    </location>
</feature>
<dbReference type="PANTHER" id="PTHR43212">
    <property type="entry name" value="QUERCETIN 2,3-DIOXYGENASE"/>
    <property type="match status" value="1"/>
</dbReference>
<dbReference type="PANTHER" id="PTHR43212:SF3">
    <property type="entry name" value="QUERCETIN 2,3-DIOXYGENASE"/>
    <property type="match status" value="1"/>
</dbReference>
<reference evidence="5 6" key="2">
    <citation type="submission" date="2024-01" db="EMBL/GenBank/DDBJ databases">
        <authorList>
            <person name="Xie X."/>
        </authorList>
    </citation>
    <scope>NUCLEOTIDE SEQUENCE [LARGE SCALE GENOMIC DNA]</scope>
    <source>
        <strain evidence="5">SCUT-1</strain>
    </source>
</reference>
<dbReference type="InterPro" id="IPR014710">
    <property type="entry name" value="RmlC-like_jellyroll"/>
</dbReference>
<feature type="domain" description="Pirin N-terminal" evidence="3">
    <location>
        <begin position="11"/>
        <end position="118"/>
    </location>
</feature>
<dbReference type="EMBL" id="JAYMYJ010000124">
    <property type="protein sequence ID" value="MEB4592181.1"/>
    <property type="molecule type" value="Genomic_DNA"/>
</dbReference>
<name>A0ABU6CZB8_9GAMM</name>
<accession>A0ABU6CZB8</accession>
<dbReference type="InterPro" id="IPR041602">
    <property type="entry name" value="Quercetinase_C"/>
</dbReference>
<dbReference type="InterPro" id="IPR011051">
    <property type="entry name" value="RmlC_Cupin_sf"/>
</dbReference>
<dbReference type="Pfam" id="PF17954">
    <property type="entry name" value="Pirin_C_2"/>
    <property type="match status" value="1"/>
</dbReference>
<sequence>MNIITSDSRGKFSNEWLDSRHSFSFGEYYDPDRMGFSSLRVINEDWVAAKGGFPMHGHRDMEIITYVMEGALSHKDSLGNGSTIRPGDVQRMSAGRGILHSEFNHSADENVHLLQIWIQPKFTGIRPGYAQEHFPLEQRRGVLQLLASPDGRGNSLNMNTDASLYASILQDGEAVQFSKPDGRAVYVHVAKGVLILNGATLQAGDAAEITAETELAFSTQSNAEFLLFDLPAAH</sequence>